<dbReference type="InterPro" id="IPR017930">
    <property type="entry name" value="Myb_dom"/>
</dbReference>
<keyword evidence="8" id="KW-0804">Transcription</keyword>
<reference evidence="15 16" key="1">
    <citation type="journal article" date="2017" name="Nature">
        <title>The Apostasia genome and the evolution of orchids.</title>
        <authorList>
            <person name="Zhang G.Q."/>
            <person name="Liu K.W."/>
            <person name="Li Z."/>
            <person name="Lohaus R."/>
            <person name="Hsiao Y.Y."/>
            <person name="Niu S.C."/>
            <person name="Wang J.Y."/>
            <person name="Lin Y.C."/>
            <person name="Xu Q."/>
            <person name="Chen L.J."/>
            <person name="Yoshida K."/>
            <person name="Fujiwara S."/>
            <person name="Wang Z.W."/>
            <person name="Zhang Y.Q."/>
            <person name="Mitsuda N."/>
            <person name="Wang M."/>
            <person name="Liu G.H."/>
            <person name="Pecoraro L."/>
            <person name="Huang H.X."/>
            <person name="Xiao X.J."/>
            <person name="Lin M."/>
            <person name="Wu X.Y."/>
            <person name="Wu W.L."/>
            <person name="Chen Y.Y."/>
            <person name="Chang S.B."/>
            <person name="Sakamoto S."/>
            <person name="Ohme-Takagi M."/>
            <person name="Yagi M."/>
            <person name="Zeng S.J."/>
            <person name="Shen C.Y."/>
            <person name="Yeh C.M."/>
            <person name="Luo Y.B."/>
            <person name="Tsai W.C."/>
            <person name="Van de Peer Y."/>
            <person name="Liu Z.J."/>
        </authorList>
    </citation>
    <scope>NUCLEOTIDE SEQUENCE [LARGE SCALE GENOMIC DNA]</scope>
    <source>
        <strain evidence="16">cv. Shenzhen</strain>
        <tissue evidence="15">Stem</tissue>
    </source>
</reference>
<evidence type="ECO:0000256" key="12">
    <source>
        <dbReference type="SAM" id="MobiDB-lite"/>
    </source>
</evidence>
<keyword evidence="2" id="KW-0677">Repeat</keyword>
<dbReference type="Gene3D" id="1.10.10.60">
    <property type="entry name" value="Homeodomain-like"/>
    <property type="match status" value="2"/>
</dbReference>
<dbReference type="CDD" id="cd00167">
    <property type="entry name" value="SANT"/>
    <property type="match status" value="2"/>
</dbReference>
<protein>
    <recommendedName>
        <fullName evidence="10">Transcription factor GAMYB</fullName>
    </recommendedName>
    <alternativeName>
        <fullName evidence="11">OsGAMyb</fullName>
    </alternativeName>
</protein>
<dbReference type="EMBL" id="KZ452270">
    <property type="protein sequence ID" value="PKA48696.1"/>
    <property type="molecule type" value="Genomic_DNA"/>
</dbReference>
<evidence type="ECO:0000256" key="5">
    <source>
        <dbReference type="ARBA" id="ARBA00023089"/>
    </source>
</evidence>
<keyword evidence="5" id="KW-0287">Flowering</keyword>
<comment type="subcellular location">
    <subcellularLocation>
        <location evidence="1">Nucleus</location>
    </subcellularLocation>
</comment>
<organism evidence="15 16">
    <name type="scientific">Apostasia shenzhenica</name>
    <dbReference type="NCBI Taxonomy" id="1088818"/>
    <lineage>
        <taxon>Eukaryota</taxon>
        <taxon>Viridiplantae</taxon>
        <taxon>Streptophyta</taxon>
        <taxon>Embryophyta</taxon>
        <taxon>Tracheophyta</taxon>
        <taxon>Spermatophyta</taxon>
        <taxon>Magnoliopsida</taxon>
        <taxon>Liliopsida</taxon>
        <taxon>Asparagales</taxon>
        <taxon>Orchidaceae</taxon>
        <taxon>Apostasioideae</taxon>
        <taxon>Apostasia</taxon>
    </lineage>
</organism>
<dbReference type="Proteomes" id="UP000236161">
    <property type="component" value="Unassembled WGS sequence"/>
</dbReference>
<dbReference type="GO" id="GO:0030154">
    <property type="term" value="P:cell differentiation"/>
    <property type="evidence" value="ECO:0007669"/>
    <property type="project" value="UniProtKB-KW"/>
</dbReference>
<keyword evidence="3" id="KW-0221">Differentiation</keyword>
<keyword evidence="7" id="KW-0010">Activator</keyword>
<proteinExistence type="predicted"/>
<dbReference type="PANTHER" id="PTHR47995">
    <property type="entry name" value="TRANSCRIPTION FACTOR MYB33-RELATED"/>
    <property type="match status" value="1"/>
</dbReference>
<evidence type="ECO:0000256" key="9">
    <source>
        <dbReference type="ARBA" id="ARBA00023242"/>
    </source>
</evidence>
<dbReference type="SUPFAM" id="SSF46689">
    <property type="entry name" value="Homeodomain-like"/>
    <property type="match status" value="1"/>
</dbReference>
<name>A0A2H9ZZJ3_9ASPA</name>
<feature type="region of interest" description="Disordered" evidence="12">
    <location>
        <begin position="1"/>
        <end position="20"/>
    </location>
</feature>
<keyword evidence="9" id="KW-0539">Nucleus</keyword>
<dbReference type="InterPro" id="IPR009057">
    <property type="entry name" value="Homeodomain-like_sf"/>
</dbReference>
<dbReference type="Pfam" id="PF00249">
    <property type="entry name" value="Myb_DNA-binding"/>
    <property type="match status" value="2"/>
</dbReference>
<dbReference type="OrthoDB" id="2143914at2759"/>
<feature type="compositionally biased region" description="Low complexity" evidence="12">
    <location>
        <begin position="369"/>
        <end position="383"/>
    </location>
</feature>
<keyword evidence="16" id="KW-1185">Reference proteome</keyword>
<feature type="domain" description="HTH myb-type" evidence="14">
    <location>
        <begin position="78"/>
        <end position="132"/>
    </location>
</feature>
<sequence length="533" mass="58830">MLRKDQPGSSSNDESSCGGSPAAGSLILKKGPWTLAEDAILVEYVKKHGEGNWNAVQKHSGLSRCGKSCRLRWANHLRPNLKKGAFTQEEEQLIAELHAKMGNKWARMATLLPGRTDNEIKNYWNTRIKRRQRAGLPLYPTNLCLQTSKENQLIQNNSEVKDANKQNGEILMGSMYEMAEFEFHSFKSNPWLLSYSLPLRGTPSSGMQCSAIGSQTRSFDKPAVNCIMQSSEFQCHGSPANMISICEQVPINPSEMINQRLGLGYTFNPENHNKNPMSFGRSILGSHALSNGTFSASRHPPGPVKMELPSLQYQETDYSSWLTDPDSPYEAVDTYIQSPLTYFSVQSHCTSPRSSGLLEALVHESRALSSMQKQSSEKSSSSSALTPSDMLESSTVNFCSGDWEETSGPSSPFYRSASLINECSFDELPPCTVPSASVSAGTKITRAEQVSSPNKSAKDASHRPDFFRPDALLGSNWFFATSQNLKTSIMNDAIASLLAEEDGCKPCATSSMISFDSYPWNNMPQAYQMPEHD</sequence>
<evidence type="ECO:0000256" key="4">
    <source>
        <dbReference type="ARBA" id="ARBA00023015"/>
    </source>
</evidence>
<evidence type="ECO:0000313" key="15">
    <source>
        <dbReference type="EMBL" id="PKA48696.1"/>
    </source>
</evidence>
<gene>
    <name evidence="15" type="primary">GAM1</name>
    <name evidence="15" type="ORF">AXF42_Ash018513</name>
</gene>
<keyword evidence="6" id="KW-0238">DNA-binding</keyword>
<dbReference type="GO" id="GO:0009908">
    <property type="term" value="P:flower development"/>
    <property type="evidence" value="ECO:0007669"/>
    <property type="project" value="UniProtKB-KW"/>
</dbReference>
<evidence type="ECO:0000256" key="7">
    <source>
        <dbReference type="ARBA" id="ARBA00023159"/>
    </source>
</evidence>
<feature type="domain" description="Myb-like" evidence="13">
    <location>
        <begin position="28"/>
        <end position="77"/>
    </location>
</feature>
<feature type="domain" description="HTH myb-type" evidence="14">
    <location>
        <begin position="28"/>
        <end position="77"/>
    </location>
</feature>
<dbReference type="InterPro" id="IPR001005">
    <property type="entry name" value="SANT/Myb"/>
</dbReference>
<evidence type="ECO:0000256" key="3">
    <source>
        <dbReference type="ARBA" id="ARBA00022782"/>
    </source>
</evidence>
<feature type="domain" description="Myb-like" evidence="13">
    <location>
        <begin position="78"/>
        <end position="128"/>
    </location>
</feature>
<dbReference type="PROSITE" id="PS51294">
    <property type="entry name" value="HTH_MYB"/>
    <property type="match status" value="2"/>
</dbReference>
<keyword evidence="4" id="KW-0805">Transcription regulation</keyword>
<evidence type="ECO:0000313" key="16">
    <source>
        <dbReference type="Proteomes" id="UP000236161"/>
    </source>
</evidence>
<dbReference type="AlphaFoldDB" id="A0A2H9ZZJ3"/>
<evidence type="ECO:0000256" key="2">
    <source>
        <dbReference type="ARBA" id="ARBA00022737"/>
    </source>
</evidence>
<evidence type="ECO:0000259" key="14">
    <source>
        <dbReference type="PROSITE" id="PS51294"/>
    </source>
</evidence>
<evidence type="ECO:0000256" key="8">
    <source>
        <dbReference type="ARBA" id="ARBA00023163"/>
    </source>
</evidence>
<dbReference type="PROSITE" id="PS50090">
    <property type="entry name" value="MYB_LIKE"/>
    <property type="match status" value="2"/>
</dbReference>
<dbReference type="SMART" id="SM00717">
    <property type="entry name" value="SANT"/>
    <property type="match status" value="2"/>
</dbReference>
<accession>A0A2H9ZZJ3</accession>
<evidence type="ECO:0000256" key="11">
    <source>
        <dbReference type="ARBA" id="ARBA00078675"/>
    </source>
</evidence>
<dbReference type="GO" id="GO:0003677">
    <property type="term" value="F:DNA binding"/>
    <property type="evidence" value="ECO:0007669"/>
    <property type="project" value="UniProtKB-KW"/>
</dbReference>
<feature type="region of interest" description="Disordered" evidence="12">
    <location>
        <begin position="368"/>
        <end position="388"/>
    </location>
</feature>
<feature type="compositionally biased region" description="Low complexity" evidence="12">
    <location>
        <begin position="8"/>
        <end position="20"/>
    </location>
</feature>
<evidence type="ECO:0000256" key="1">
    <source>
        <dbReference type="ARBA" id="ARBA00004123"/>
    </source>
</evidence>
<evidence type="ECO:0000256" key="10">
    <source>
        <dbReference type="ARBA" id="ARBA00071221"/>
    </source>
</evidence>
<dbReference type="PANTHER" id="PTHR47995:SF18">
    <property type="entry name" value="TRANSCRIPTION FACTOR MYB65"/>
    <property type="match status" value="1"/>
</dbReference>
<dbReference type="GO" id="GO:0005634">
    <property type="term" value="C:nucleus"/>
    <property type="evidence" value="ECO:0007669"/>
    <property type="project" value="UniProtKB-SubCell"/>
</dbReference>
<dbReference type="GO" id="GO:0009555">
    <property type="term" value="P:pollen development"/>
    <property type="evidence" value="ECO:0007669"/>
    <property type="project" value="UniProtKB-ARBA"/>
</dbReference>
<dbReference type="FunFam" id="1.10.10.60:FF:000001">
    <property type="entry name" value="MYB-related transcription factor"/>
    <property type="match status" value="1"/>
</dbReference>
<evidence type="ECO:0000259" key="13">
    <source>
        <dbReference type="PROSITE" id="PS50090"/>
    </source>
</evidence>
<dbReference type="FunFam" id="1.10.10.60:FF:000119">
    <property type="entry name" value="Transcription factor GAMYB"/>
    <property type="match status" value="1"/>
</dbReference>
<evidence type="ECO:0000256" key="6">
    <source>
        <dbReference type="ARBA" id="ARBA00023125"/>
    </source>
</evidence>